<feature type="domain" description="GGDEF" evidence="3">
    <location>
        <begin position="423"/>
        <end position="556"/>
    </location>
</feature>
<evidence type="ECO:0000259" key="2">
    <source>
        <dbReference type="PROSITE" id="PS50113"/>
    </source>
</evidence>
<dbReference type="Gene3D" id="3.30.70.270">
    <property type="match status" value="1"/>
</dbReference>
<dbReference type="Pfam" id="PF08448">
    <property type="entry name" value="PAS_4"/>
    <property type="match status" value="1"/>
</dbReference>
<dbReference type="PROSITE" id="PS50887">
    <property type="entry name" value="GGDEF"/>
    <property type="match status" value="1"/>
</dbReference>
<sequence length="556" mass="64016">MRKQRDNFLNNVLLNGIQDMVYIMEVIEDSHFVYHFINHAVKRYAGITNEVIGKSFDEVLDKQKAKFLFEKYQKAVEIKDLVVYEDFFPSPLGEVRYGENVLTPLFDENGNCTHVVAVVKDITERRLAEKAAIVAREQLNEQKQRYQSLFEYNIDAVIAIDREGVIVTGNRSLELVTGNSIADIRGKLYTSLVLEEDIPIVEKYFNIAINGILEEFHMRLKNRDGKKIETVVKLTPIIVNDETVGIYAICKDISEQIKMKNKYTESENKFEIIAENSGDLITMLDQYGKISYVSPSYRDVLQANPEEYIGREFYHNVHPEDIEHLLQSFEVSKTTGKPWVAQFRQKHQSVGWIWSELKGSPVYNYVGEFKQMVVLSRDISSRKNYEEKLKYFAYHDSLTGLPNRRYFAMQLKEALDLFEKNHETFAVIIMDLDRFKAINDTFGHDIGDKAISEFALRVAKQIHPTDTLARLGGDEFVLLVRGKTDVQDVIQVAEDIIKVVKDPWCIENAQFNTTTSIGISLLAEDRVNTYESLFKNADQALYEAKNAGGNQYAIRR</sequence>
<dbReference type="SMART" id="SM00267">
    <property type="entry name" value="GGDEF"/>
    <property type="match status" value="1"/>
</dbReference>
<keyword evidence="5" id="KW-1185">Reference proteome</keyword>
<dbReference type="PANTHER" id="PTHR44757">
    <property type="entry name" value="DIGUANYLATE CYCLASE DGCP"/>
    <property type="match status" value="1"/>
</dbReference>
<dbReference type="EMBL" id="BORP01000001">
    <property type="protein sequence ID" value="GIO25531.1"/>
    <property type="molecule type" value="Genomic_DNA"/>
</dbReference>
<dbReference type="InterPro" id="IPR001610">
    <property type="entry name" value="PAC"/>
</dbReference>
<evidence type="ECO:0000259" key="1">
    <source>
        <dbReference type="PROSITE" id="PS50112"/>
    </source>
</evidence>
<dbReference type="SMART" id="SM00086">
    <property type="entry name" value="PAC"/>
    <property type="match status" value="3"/>
</dbReference>
<dbReference type="InterPro" id="IPR013655">
    <property type="entry name" value="PAS_fold_3"/>
</dbReference>
<evidence type="ECO:0000313" key="4">
    <source>
        <dbReference type="EMBL" id="GIO25531.1"/>
    </source>
</evidence>
<dbReference type="PROSITE" id="PS50113">
    <property type="entry name" value="PAC"/>
    <property type="match status" value="3"/>
</dbReference>
<dbReference type="Proteomes" id="UP000676917">
    <property type="component" value="Unassembled WGS sequence"/>
</dbReference>
<dbReference type="SUPFAM" id="SSF55073">
    <property type="entry name" value="Nucleotide cyclase"/>
    <property type="match status" value="1"/>
</dbReference>
<dbReference type="NCBIfam" id="TIGR00229">
    <property type="entry name" value="sensory_box"/>
    <property type="match status" value="3"/>
</dbReference>
<feature type="domain" description="PAC" evidence="2">
    <location>
        <begin position="82"/>
        <end position="134"/>
    </location>
</feature>
<feature type="domain" description="PAS" evidence="1">
    <location>
        <begin position="266"/>
        <end position="336"/>
    </location>
</feature>
<feature type="domain" description="PAC" evidence="2">
    <location>
        <begin position="339"/>
        <end position="391"/>
    </location>
</feature>
<dbReference type="InterPro" id="IPR029787">
    <property type="entry name" value="Nucleotide_cyclase"/>
</dbReference>
<proteinExistence type="predicted"/>
<dbReference type="RefSeq" id="WP_212919077.1">
    <property type="nucleotide sequence ID" value="NZ_BORP01000001.1"/>
</dbReference>
<evidence type="ECO:0008006" key="6">
    <source>
        <dbReference type="Google" id="ProtNLM"/>
    </source>
</evidence>
<dbReference type="SUPFAM" id="SSF55785">
    <property type="entry name" value="PYP-like sensor domain (PAS domain)"/>
    <property type="match status" value="3"/>
</dbReference>
<feature type="domain" description="PAS" evidence="1">
    <location>
        <begin position="142"/>
        <end position="212"/>
    </location>
</feature>
<organism evidence="4 5">
    <name type="scientific">Ornithinibacillus bavariensis</name>
    <dbReference type="NCBI Taxonomy" id="545502"/>
    <lineage>
        <taxon>Bacteria</taxon>
        <taxon>Bacillati</taxon>
        <taxon>Bacillota</taxon>
        <taxon>Bacilli</taxon>
        <taxon>Bacillales</taxon>
        <taxon>Bacillaceae</taxon>
        <taxon>Ornithinibacillus</taxon>
    </lineage>
</organism>
<dbReference type="Pfam" id="PF00990">
    <property type="entry name" value="GGDEF"/>
    <property type="match status" value="1"/>
</dbReference>
<accession>A0A919X4T8</accession>
<dbReference type="PROSITE" id="PS50112">
    <property type="entry name" value="PAS"/>
    <property type="match status" value="2"/>
</dbReference>
<dbReference type="CDD" id="cd01949">
    <property type="entry name" value="GGDEF"/>
    <property type="match status" value="1"/>
</dbReference>
<protein>
    <recommendedName>
        <fullName evidence="6">Diguanylate cyclase</fullName>
    </recommendedName>
</protein>
<dbReference type="InterPro" id="IPR052155">
    <property type="entry name" value="Biofilm_reg_signaling"/>
</dbReference>
<dbReference type="PANTHER" id="PTHR44757:SF2">
    <property type="entry name" value="BIOFILM ARCHITECTURE MAINTENANCE PROTEIN MBAA"/>
    <property type="match status" value="1"/>
</dbReference>
<dbReference type="Pfam" id="PF08447">
    <property type="entry name" value="PAS_3"/>
    <property type="match status" value="1"/>
</dbReference>
<dbReference type="InterPro" id="IPR000700">
    <property type="entry name" value="PAS-assoc_C"/>
</dbReference>
<dbReference type="FunFam" id="3.30.70.270:FF:000001">
    <property type="entry name" value="Diguanylate cyclase domain protein"/>
    <property type="match status" value="1"/>
</dbReference>
<dbReference type="InterPro" id="IPR043128">
    <property type="entry name" value="Rev_trsase/Diguanyl_cyclase"/>
</dbReference>
<name>A0A919X4T8_9BACI</name>
<dbReference type="InterPro" id="IPR000160">
    <property type="entry name" value="GGDEF_dom"/>
</dbReference>
<dbReference type="AlphaFoldDB" id="A0A919X4T8"/>
<dbReference type="SMART" id="SM00091">
    <property type="entry name" value="PAS"/>
    <property type="match status" value="3"/>
</dbReference>
<reference evidence="4" key="1">
    <citation type="submission" date="2021-03" db="EMBL/GenBank/DDBJ databases">
        <title>Antimicrobial resistance genes in bacteria isolated from Japanese honey, and their potential for conferring macrolide and lincosamide resistance in the American foulbrood pathogen Paenibacillus larvae.</title>
        <authorList>
            <person name="Okamoto M."/>
            <person name="Kumagai M."/>
            <person name="Kanamori H."/>
            <person name="Takamatsu D."/>
        </authorList>
    </citation>
    <scope>NUCLEOTIDE SEQUENCE</scope>
    <source>
        <strain evidence="4">J43TS3</strain>
    </source>
</reference>
<gene>
    <name evidence="4" type="ORF">J43TS3_01420</name>
</gene>
<dbReference type="NCBIfam" id="TIGR00254">
    <property type="entry name" value="GGDEF"/>
    <property type="match status" value="1"/>
</dbReference>
<dbReference type="InterPro" id="IPR013656">
    <property type="entry name" value="PAS_4"/>
</dbReference>
<dbReference type="Gene3D" id="3.30.450.20">
    <property type="entry name" value="PAS domain"/>
    <property type="match status" value="3"/>
</dbReference>
<feature type="domain" description="PAC" evidence="2">
    <location>
        <begin position="214"/>
        <end position="265"/>
    </location>
</feature>
<evidence type="ECO:0000259" key="3">
    <source>
        <dbReference type="PROSITE" id="PS50887"/>
    </source>
</evidence>
<dbReference type="InterPro" id="IPR035965">
    <property type="entry name" value="PAS-like_dom_sf"/>
</dbReference>
<dbReference type="Pfam" id="PF13426">
    <property type="entry name" value="PAS_9"/>
    <property type="match status" value="1"/>
</dbReference>
<dbReference type="InterPro" id="IPR000014">
    <property type="entry name" value="PAS"/>
</dbReference>
<dbReference type="CDD" id="cd00130">
    <property type="entry name" value="PAS"/>
    <property type="match status" value="3"/>
</dbReference>
<evidence type="ECO:0000313" key="5">
    <source>
        <dbReference type="Proteomes" id="UP000676917"/>
    </source>
</evidence>
<comment type="caution">
    <text evidence="4">The sequence shown here is derived from an EMBL/GenBank/DDBJ whole genome shotgun (WGS) entry which is preliminary data.</text>
</comment>